<gene>
    <name evidence="3" type="ORF">Ahy_A07g032773</name>
</gene>
<name>A0A445C7M9_ARAHY</name>
<dbReference type="InterPro" id="IPR051240">
    <property type="entry name" value="Mito_RNA-Proc/Resp"/>
</dbReference>
<dbReference type="InterPro" id="IPR011990">
    <property type="entry name" value="TPR-like_helical_dom_sf"/>
</dbReference>
<dbReference type="Gene3D" id="1.25.40.10">
    <property type="entry name" value="Tetratricopeptide repeat domain"/>
    <property type="match status" value="1"/>
</dbReference>
<reference evidence="3 4" key="1">
    <citation type="submission" date="2019-01" db="EMBL/GenBank/DDBJ databases">
        <title>Sequencing of cultivated peanut Arachis hypogaea provides insights into genome evolution and oil improvement.</title>
        <authorList>
            <person name="Chen X."/>
        </authorList>
    </citation>
    <scope>NUCLEOTIDE SEQUENCE [LARGE SCALE GENOMIC DNA]</scope>
    <source>
        <strain evidence="4">cv. Fuhuasheng</strain>
        <tissue evidence="3">Leaves</tissue>
    </source>
</reference>
<dbReference type="EMBL" id="SDMP01000007">
    <property type="protein sequence ID" value="RYR46908.1"/>
    <property type="molecule type" value="Genomic_DNA"/>
</dbReference>
<evidence type="ECO:0000313" key="4">
    <source>
        <dbReference type="Proteomes" id="UP000289738"/>
    </source>
</evidence>
<comment type="caution">
    <text evidence="3">The sequence shown here is derived from an EMBL/GenBank/DDBJ whole genome shotgun (WGS) entry which is preliminary data.</text>
</comment>
<dbReference type="GO" id="GO:0003729">
    <property type="term" value="F:mRNA binding"/>
    <property type="evidence" value="ECO:0007669"/>
    <property type="project" value="TreeGrafter"/>
</dbReference>
<dbReference type="PANTHER" id="PTHR47933:SF45">
    <property type="entry name" value="PENTACOTRIPEPTIDE-REPEAT REGION OF PRORP DOMAIN-CONTAINING PROTEIN"/>
    <property type="match status" value="1"/>
</dbReference>
<dbReference type="InterPro" id="IPR002885">
    <property type="entry name" value="PPR_rpt"/>
</dbReference>
<dbReference type="AlphaFoldDB" id="A0A445C7M9"/>
<evidence type="ECO:0000313" key="3">
    <source>
        <dbReference type="EMBL" id="RYR46908.1"/>
    </source>
</evidence>
<keyword evidence="4" id="KW-1185">Reference proteome</keyword>
<evidence type="ECO:0000256" key="2">
    <source>
        <dbReference type="ARBA" id="ARBA00022737"/>
    </source>
</evidence>
<keyword evidence="2" id="KW-0677">Repeat</keyword>
<comment type="similarity">
    <text evidence="1">Belongs to the PPR family. P subfamily.</text>
</comment>
<organism evidence="3 4">
    <name type="scientific">Arachis hypogaea</name>
    <name type="common">Peanut</name>
    <dbReference type="NCBI Taxonomy" id="3818"/>
    <lineage>
        <taxon>Eukaryota</taxon>
        <taxon>Viridiplantae</taxon>
        <taxon>Streptophyta</taxon>
        <taxon>Embryophyta</taxon>
        <taxon>Tracheophyta</taxon>
        <taxon>Spermatophyta</taxon>
        <taxon>Magnoliopsida</taxon>
        <taxon>eudicotyledons</taxon>
        <taxon>Gunneridae</taxon>
        <taxon>Pentapetalae</taxon>
        <taxon>rosids</taxon>
        <taxon>fabids</taxon>
        <taxon>Fabales</taxon>
        <taxon>Fabaceae</taxon>
        <taxon>Papilionoideae</taxon>
        <taxon>50 kb inversion clade</taxon>
        <taxon>dalbergioids sensu lato</taxon>
        <taxon>Dalbergieae</taxon>
        <taxon>Pterocarpus clade</taxon>
        <taxon>Arachis</taxon>
    </lineage>
</organism>
<dbReference type="Proteomes" id="UP000289738">
    <property type="component" value="Chromosome A07"/>
</dbReference>
<protein>
    <recommendedName>
        <fullName evidence="5">Pentatricopeptide repeat-containing protein</fullName>
    </recommendedName>
</protein>
<dbReference type="PANTHER" id="PTHR47933">
    <property type="entry name" value="PENTATRICOPEPTIDE REPEAT-CONTAINING PROTEIN 1, MITOCHONDRIAL"/>
    <property type="match status" value="1"/>
</dbReference>
<dbReference type="STRING" id="3818.A0A445C7M9"/>
<evidence type="ECO:0000256" key="1">
    <source>
        <dbReference type="ARBA" id="ARBA00007626"/>
    </source>
</evidence>
<sequence>MRLFVEINRNGCDVDAIIYTTLIMKKVERGYELLDQMIQQGLVPNQLTYHLLMLAHKKKEELEEYIELVNEMHKICCTPDLNIYNTVIRLGEIKEGARLWNEMEASGIRLGINTFLMMINGFLNQASCEHFKEMVDKGIFTSPQYGTLNELMNSLLRAQKLELTNDT</sequence>
<dbReference type="Pfam" id="PF13812">
    <property type="entry name" value="PPR_3"/>
    <property type="match status" value="1"/>
</dbReference>
<accession>A0A445C7M9</accession>
<proteinExistence type="inferred from homology"/>
<evidence type="ECO:0008006" key="5">
    <source>
        <dbReference type="Google" id="ProtNLM"/>
    </source>
</evidence>